<dbReference type="InterPro" id="IPR009579">
    <property type="entry name" value="DUF1192"/>
</dbReference>
<evidence type="ECO:0000256" key="1">
    <source>
        <dbReference type="SAM" id="Coils"/>
    </source>
</evidence>
<accession>A0ABT9EFH4</accession>
<reference evidence="2 3" key="1">
    <citation type="submission" date="2023-07" db="EMBL/GenBank/DDBJ databases">
        <authorList>
            <person name="Kim M.K."/>
        </authorList>
    </citation>
    <scope>NUCLEOTIDE SEQUENCE [LARGE SCALE GENOMIC DNA]</scope>
    <source>
        <strain evidence="2 3">KR1UV-12</strain>
    </source>
</reference>
<organism evidence="2 3">
    <name type="scientific">Sphingomonas aurea</name>
    <dbReference type="NCBI Taxonomy" id="3063994"/>
    <lineage>
        <taxon>Bacteria</taxon>
        <taxon>Pseudomonadati</taxon>
        <taxon>Pseudomonadota</taxon>
        <taxon>Alphaproteobacteria</taxon>
        <taxon>Sphingomonadales</taxon>
        <taxon>Sphingomonadaceae</taxon>
        <taxon>Sphingomonas</taxon>
    </lineage>
</organism>
<dbReference type="EMBL" id="JAUUDS010000001">
    <property type="protein sequence ID" value="MDP1025720.1"/>
    <property type="molecule type" value="Genomic_DNA"/>
</dbReference>
<dbReference type="Pfam" id="PF06698">
    <property type="entry name" value="DUF1192"/>
    <property type="match status" value="1"/>
</dbReference>
<keyword evidence="1" id="KW-0175">Coiled coil</keyword>
<gene>
    <name evidence="2" type="ORF">Q5H91_00700</name>
</gene>
<dbReference type="Proteomes" id="UP001230685">
    <property type="component" value="Unassembled WGS sequence"/>
</dbReference>
<keyword evidence="3" id="KW-1185">Reference proteome</keyword>
<feature type="coiled-coil region" evidence="1">
    <location>
        <begin position="27"/>
        <end position="54"/>
    </location>
</feature>
<sequence>MEIDDAPRRRSDTLAALTAEDLDPLSQEELAARVAALEAEIARTRRRMQHAVNQRASADALFRT</sequence>
<evidence type="ECO:0000313" key="3">
    <source>
        <dbReference type="Proteomes" id="UP001230685"/>
    </source>
</evidence>
<evidence type="ECO:0000313" key="2">
    <source>
        <dbReference type="EMBL" id="MDP1025720.1"/>
    </source>
</evidence>
<name>A0ABT9EFH4_9SPHN</name>
<proteinExistence type="predicted"/>
<protein>
    <submittedName>
        <fullName evidence="2">DUF1192 domain-containing protein</fullName>
    </submittedName>
</protein>
<comment type="caution">
    <text evidence="2">The sequence shown here is derived from an EMBL/GenBank/DDBJ whole genome shotgun (WGS) entry which is preliminary data.</text>
</comment>